<protein>
    <submittedName>
        <fullName evidence="2">Uncharacterized protein</fullName>
    </submittedName>
</protein>
<reference evidence="2" key="2">
    <citation type="submission" date="2022-06" db="UniProtKB">
        <authorList>
            <consortium name="EnsemblMetazoa"/>
        </authorList>
    </citation>
    <scope>IDENTIFICATION</scope>
    <source>
        <strain evidence="2">p50T (Dazao)</strain>
    </source>
</reference>
<dbReference type="AlphaFoldDB" id="A0A8R2GAZ2"/>
<feature type="region of interest" description="Disordered" evidence="1">
    <location>
        <begin position="480"/>
        <end position="523"/>
    </location>
</feature>
<dbReference type="GeneID" id="101745406"/>
<sequence length="523" mass="58034">MSQKVTRKGAIGEEKEKRQTDSPAKDVKKKTTNAEKDKQTTSEKPEKSDKQQEKVQEKPVEKDKKDQKDKKEMEKKDSPQEKKEDSKTEKSGKPDKPEVKPKENGNDVRNGTETPSNGGQDANGTVSDTDDEALVIDDDEPQDELFPELAYDDSDIEGFEPPTPENLPSRSFTRRSQVKASRSPETPRPASDKQTAADGADHPKDSKVLKLKDDTPASDRKLRSADSPKPQDKKPQEEPPKESEGEDQKAAEDQKAEKPQNLEEKTQKVEEQKKIEEAKEVNEESSGDRADKLEVEVVVEIEADDEPRKVDTNYSKSRVKVSPYRRSMRLADQTTSSVLANYTGNNTTMEMDITESSFVTAAEEEPALDDSSYLRGLRSIRGRTSYKPLKEITLRHVTAARTNRSALPAAAAAAAAAAESRPTAPVVGRKRKPEPERDSPPHSDKRLRLLDRIAAPFRRGPVGLVTLPRRTPEIVGINTDLPLTAPVASPDTFDPESLKAPPPEPVATPLPRDERDGKRCVLM</sequence>
<evidence type="ECO:0000313" key="2">
    <source>
        <dbReference type="EnsemblMetazoa" id="XP_012551677.1"/>
    </source>
</evidence>
<dbReference type="Proteomes" id="UP000005204">
    <property type="component" value="Unassembled WGS sequence"/>
</dbReference>
<feature type="compositionally biased region" description="Low complexity" evidence="1">
    <location>
        <begin position="411"/>
        <end position="425"/>
    </location>
</feature>
<keyword evidence="3" id="KW-1185">Reference proteome</keyword>
<dbReference type="RefSeq" id="XP_012551677.1">
    <property type="nucleotide sequence ID" value="XM_012696223.4"/>
</dbReference>
<proteinExistence type="predicted"/>
<feature type="compositionally biased region" description="Basic and acidic residues" evidence="1">
    <location>
        <begin position="433"/>
        <end position="447"/>
    </location>
</feature>
<feature type="compositionally biased region" description="Polar residues" evidence="1">
    <location>
        <begin position="107"/>
        <end position="127"/>
    </location>
</feature>
<dbReference type="EnsemblMetazoa" id="XM_012696223.3">
    <property type="protein sequence ID" value="XP_012551677.1"/>
    <property type="gene ID" value="LOC101745406"/>
</dbReference>
<evidence type="ECO:0000313" key="3">
    <source>
        <dbReference type="Proteomes" id="UP000005204"/>
    </source>
</evidence>
<feature type="compositionally biased region" description="Basic and acidic residues" evidence="1">
    <location>
        <begin position="10"/>
        <end position="26"/>
    </location>
</feature>
<evidence type="ECO:0000256" key="1">
    <source>
        <dbReference type="SAM" id="MobiDB-lite"/>
    </source>
</evidence>
<feature type="compositionally biased region" description="Basic and acidic residues" evidence="1">
    <location>
        <begin position="199"/>
        <end position="293"/>
    </location>
</feature>
<feature type="compositionally biased region" description="Basic and acidic residues" evidence="1">
    <location>
        <begin position="32"/>
        <end position="106"/>
    </location>
</feature>
<feature type="region of interest" description="Disordered" evidence="1">
    <location>
        <begin position="1"/>
        <end position="293"/>
    </location>
</feature>
<feature type="compositionally biased region" description="Basic and acidic residues" evidence="1">
    <location>
        <begin position="511"/>
        <end position="523"/>
    </location>
</feature>
<reference evidence="3" key="1">
    <citation type="journal article" date="2008" name="Insect Biochem. Mol. Biol.">
        <title>The genome of a lepidopteran model insect, the silkworm Bombyx mori.</title>
        <authorList>
            <consortium name="International Silkworm Genome Consortium"/>
        </authorList>
    </citation>
    <scope>NUCLEOTIDE SEQUENCE [LARGE SCALE GENOMIC DNA]</scope>
    <source>
        <strain evidence="3">p50T</strain>
    </source>
</reference>
<dbReference type="OrthoDB" id="7486957at2759"/>
<name>A0A8R2GAZ2_BOMMO</name>
<feature type="region of interest" description="Disordered" evidence="1">
    <location>
        <begin position="411"/>
        <end position="447"/>
    </location>
</feature>
<feature type="compositionally biased region" description="Acidic residues" evidence="1">
    <location>
        <begin position="128"/>
        <end position="158"/>
    </location>
</feature>
<organism evidence="2 3">
    <name type="scientific">Bombyx mori</name>
    <name type="common">Silk moth</name>
    <dbReference type="NCBI Taxonomy" id="7091"/>
    <lineage>
        <taxon>Eukaryota</taxon>
        <taxon>Metazoa</taxon>
        <taxon>Ecdysozoa</taxon>
        <taxon>Arthropoda</taxon>
        <taxon>Hexapoda</taxon>
        <taxon>Insecta</taxon>
        <taxon>Pterygota</taxon>
        <taxon>Neoptera</taxon>
        <taxon>Endopterygota</taxon>
        <taxon>Lepidoptera</taxon>
        <taxon>Glossata</taxon>
        <taxon>Ditrysia</taxon>
        <taxon>Bombycoidea</taxon>
        <taxon>Bombycidae</taxon>
        <taxon>Bombycinae</taxon>
        <taxon>Bombyx</taxon>
    </lineage>
</organism>
<accession>A0A8R2GAZ2</accession>